<dbReference type="PANTHER" id="PTHR20855">
    <property type="entry name" value="ADIPOR/PROGESTIN RECEPTOR-RELATED"/>
    <property type="match status" value="1"/>
</dbReference>
<evidence type="ECO:0000256" key="1">
    <source>
        <dbReference type="ARBA" id="ARBA00004141"/>
    </source>
</evidence>
<feature type="transmembrane region" description="Helical" evidence="7">
    <location>
        <begin position="128"/>
        <end position="145"/>
    </location>
</feature>
<dbReference type="Proteomes" id="UP000007110">
    <property type="component" value="Unassembled WGS sequence"/>
</dbReference>
<dbReference type="AlphaFoldDB" id="A0A7M7HHN2"/>
<dbReference type="GeneID" id="578560"/>
<keyword evidence="4 7" id="KW-1133">Transmembrane helix</keyword>
<accession>A0A7M7HHN2</accession>
<name>A0A7M7HHN2_STRPU</name>
<keyword evidence="5 7" id="KW-0472">Membrane</keyword>
<protein>
    <recommendedName>
        <fullName evidence="10">Monocyte to macrophage differentiation factor 2</fullName>
    </recommendedName>
</protein>
<evidence type="ECO:0008006" key="10">
    <source>
        <dbReference type="Google" id="ProtNLM"/>
    </source>
</evidence>
<organism evidence="8 9">
    <name type="scientific">Strongylocentrotus purpuratus</name>
    <name type="common">Purple sea urchin</name>
    <dbReference type="NCBI Taxonomy" id="7668"/>
    <lineage>
        <taxon>Eukaryota</taxon>
        <taxon>Metazoa</taxon>
        <taxon>Echinodermata</taxon>
        <taxon>Eleutherozoa</taxon>
        <taxon>Echinozoa</taxon>
        <taxon>Echinoidea</taxon>
        <taxon>Euechinoidea</taxon>
        <taxon>Echinacea</taxon>
        <taxon>Camarodonta</taxon>
        <taxon>Echinidea</taxon>
        <taxon>Strongylocentrotidae</taxon>
        <taxon>Strongylocentrotus</taxon>
    </lineage>
</organism>
<reference evidence="9" key="1">
    <citation type="submission" date="2015-02" db="EMBL/GenBank/DDBJ databases">
        <title>Genome sequencing for Strongylocentrotus purpuratus.</title>
        <authorList>
            <person name="Murali S."/>
            <person name="Liu Y."/>
            <person name="Vee V."/>
            <person name="English A."/>
            <person name="Wang M."/>
            <person name="Skinner E."/>
            <person name="Han Y."/>
            <person name="Muzny D.M."/>
            <person name="Worley K.C."/>
            <person name="Gibbs R.A."/>
        </authorList>
    </citation>
    <scope>NUCLEOTIDE SEQUENCE</scope>
</reference>
<keyword evidence="6" id="KW-0479">Metal-binding</keyword>
<keyword evidence="9" id="KW-1185">Reference proteome</keyword>
<dbReference type="InParanoid" id="A0A7M7HHN2"/>
<proteinExistence type="inferred from homology"/>
<feature type="transmembrane region" description="Helical" evidence="7">
    <location>
        <begin position="154"/>
        <end position="170"/>
    </location>
</feature>
<evidence type="ECO:0000256" key="2">
    <source>
        <dbReference type="ARBA" id="ARBA00007018"/>
    </source>
</evidence>
<evidence type="ECO:0000313" key="9">
    <source>
        <dbReference type="Proteomes" id="UP000007110"/>
    </source>
</evidence>
<sequence length="249" mass="27755">MCGGDINRWKNNPAKPGVPYVPTNLEHLANTITHGFCIIPSLYASRDLVKEAITSSQKTSATVFGLALLLLFSVSTLFHLVSWSGLAKTLRFYLHISDRAIIYLYIAASYTPWLMLTDVGYYGGHLRWIMWFLAVLGIFYSYCFYEKYKRLETVFYVILGTVPALVVLESPPKNGMYELALGGILYISGVVFFKSDGIIPCAHAIWHLFVVMGAYTHLSAIQRYLIGCRVPGVDPEPSHLPDCITGGSL</sequence>
<feature type="binding site" evidence="6">
    <location>
        <position position="79"/>
    </location>
    <ligand>
        <name>Zn(2+)</name>
        <dbReference type="ChEBI" id="CHEBI:29105"/>
    </ligand>
</feature>
<feature type="transmembrane region" description="Helical" evidence="7">
    <location>
        <begin position="61"/>
        <end position="81"/>
    </location>
</feature>
<dbReference type="Pfam" id="PF03006">
    <property type="entry name" value="HlyIII"/>
    <property type="match status" value="1"/>
</dbReference>
<dbReference type="GO" id="GO:0046872">
    <property type="term" value="F:metal ion binding"/>
    <property type="evidence" value="ECO:0007669"/>
    <property type="project" value="UniProtKB-KW"/>
</dbReference>
<dbReference type="EnsemblMetazoa" id="XM_011671292">
    <property type="protein sequence ID" value="XP_011669594"/>
    <property type="gene ID" value="LOC578560"/>
</dbReference>
<keyword evidence="6" id="KW-0862">Zinc</keyword>
<evidence type="ECO:0000256" key="4">
    <source>
        <dbReference type="ARBA" id="ARBA00022989"/>
    </source>
</evidence>
<dbReference type="OMA" id="HEVFHAM"/>
<dbReference type="OrthoDB" id="186812at2759"/>
<dbReference type="InterPro" id="IPR004254">
    <property type="entry name" value="AdipoR/HlyIII-related"/>
</dbReference>
<evidence type="ECO:0000256" key="7">
    <source>
        <dbReference type="SAM" id="Phobius"/>
    </source>
</evidence>
<feature type="transmembrane region" description="Helical" evidence="7">
    <location>
        <begin position="102"/>
        <end position="122"/>
    </location>
</feature>
<dbReference type="PANTHER" id="PTHR20855:SF3">
    <property type="entry name" value="LD03007P"/>
    <property type="match status" value="1"/>
</dbReference>
<comment type="similarity">
    <text evidence="2">Belongs to the ADIPOR family.</text>
</comment>
<dbReference type="RefSeq" id="XP_011669594.2">
    <property type="nucleotide sequence ID" value="XM_011671292.2"/>
</dbReference>
<keyword evidence="3 7" id="KW-0812">Transmembrane</keyword>
<feature type="transmembrane region" description="Helical" evidence="7">
    <location>
        <begin position="205"/>
        <end position="226"/>
    </location>
</feature>
<comment type="subcellular location">
    <subcellularLocation>
        <location evidence="1">Membrane</location>
        <topology evidence="1">Multi-pass membrane protein</topology>
    </subcellularLocation>
</comment>
<evidence type="ECO:0000256" key="3">
    <source>
        <dbReference type="ARBA" id="ARBA00022692"/>
    </source>
</evidence>
<feature type="binding site" evidence="6">
    <location>
        <position position="203"/>
    </location>
    <ligand>
        <name>Zn(2+)</name>
        <dbReference type="ChEBI" id="CHEBI:29105"/>
    </ligand>
</feature>
<reference evidence="8" key="2">
    <citation type="submission" date="2021-01" db="UniProtKB">
        <authorList>
            <consortium name="EnsemblMetazoa"/>
        </authorList>
    </citation>
    <scope>IDENTIFICATION</scope>
</reference>
<feature type="binding site" evidence="6">
    <location>
        <position position="207"/>
    </location>
    <ligand>
        <name>Zn(2+)</name>
        <dbReference type="ChEBI" id="CHEBI:29105"/>
    </ligand>
</feature>
<evidence type="ECO:0000256" key="5">
    <source>
        <dbReference type="ARBA" id="ARBA00023136"/>
    </source>
</evidence>
<evidence type="ECO:0000313" key="8">
    <source>
        <dbReference type="EnsemblMetazoa" id="XP_011669594"/>
    </source>
</evidence>
<dbReference type="GO" id="GO:0016020">
    <property type="term" value="C:membrane"/>
    <property type="evidence" value="ECO:0007669"/>
    <property type="project" value="UniProtKB-SubCell"/>
</dbReference>
<evidence type="ECO:0000256" key="6">
    <source>
        <dbReference type="PIRSR" id="PIRSR604254-1"/>
    </source>
</evidence>
<dbReference type="FunCoup" id="A0A7M7HHN2">
    <property type="interactions" value="1"/>
</dbReference>
<dbReference type="KEGG" id="spu:578560"/>